<protein>
    <submittedName>
        <fullName evidence="2">Uncharacterized protein</fullName>
    </submittedName>
</protein>
<reference evidence="2 3" key="1">
    <citation type="journal article" date="2016" name="Nat. Commun.">
        <title>Thousands of microbial genomes shed light on interconnected biogeochemical processes in an aquifer system.</title>
        <authorList>
            <person name="Anantharaman K."/>
            <person name="Brown C.T."/>
            <person name="Hug L.A."/>
            <person name="Sharon I."/>
            <person name="Castelle C.J."/>
            <person name="Probst A.J."/>
            <person name="Thomas B.C."/>
            <person name="Singh A."/>
            <person name="Wilkins M.J."/>
            <person name="Karaoz U."/>
            <person name="Brodie E.L."/>
            <person name="Williams K.H."/>
            <person name="Hubbard S.S."/>
            <person name="Banfield J.F."/>
        </authorList>
    </citation>
    <scope>NUCLEOTIDE SEQUENCE [LARGE SCALE GENOMIC DNA]</scope>
</reference>
<evidence type="ECO:0000256" key="1">
    <source>
        <dbReference type="SAM" id="Phobius"/>
    </source>
</evidence>
<feature type="transmembrane region" description="Helical" evidence="1">
    <location>
        <begin position="43"/>
        <end position="64"/>
    </location>
</feature>
<proteinExistence type="predicted"/>
<dbReference type="Proteomes" id="UP000178930">
    <property type="component" value="Unassembled WGS sequence"/>
</dbReference>
<dbReference type="EMBL" id="MHIB01000005">
    <property type="protein sequence ID" value="OGY45097.1"/>
    <property type="molecule type" value="Genomic_DNA"/>
</dbReference>
<gene>
    <name evidence="2" type="ORF">A2729_05415</name>
</gene>
<keyword evidence="1" id="KW-0812">Transmembrane</keyword>
<evidence type="ECO:0000313" key="2">
    <source>
        <dbReference type="EMBL" id="OGY45097.1"/>
    </source>
</evidence>
<comment type="caution">
    <text evidence="2">The sequence shown here is derived from an EMBL/GenBank/DDBJ whole genome shotgun (WGS) entry which is preliminary data.</text>
</comment>
<sequence length="330" mass="37049">MFKRQKTKIKKPGEAREVEEVNGKIHVMPERFYQPPKTKRSPLILFIILGVIFLAGLIVFAVYLNQSLKTAQKAQISLNEPLNININEALLDNENTNSAVNVNTNVPPVDLNLNVRPQPTTTPDLNTNLNTNTDIEVALPQTLQPLPTAPDVDHDGLTAAEEGIFGTNPEVSDTDSDTYSDGAELLAGYDPARPRAQLSSSAIFTFYRHPLYSILYPSSWTVRQQDEQKSEVLFVSSTGEFFEILVINNVNNLALTDWYVEQFPGIDLTRATQVQLNNTLGLRQPDNQSYYLMKNNDQSKIYLLTYNSGNFSELNFLTTFNAVVKSFRVN</sequence>
<keyword evidence="1" id="KW-1133">Transmembrane helix</keyword>
<organism evidence="2 3">
    <name type="scientific">Candidatus Buchananbacteria bacterium RIFCSPHIGHO2_01_FULL_39_14</name>
    <dbReference type="NCBI Taxonomy" id="1797532"/>
    <lineage>
        <taxon>Bacteria</taxon>
        <taxon>Candidatus Buchananiibacteriota</taxon>
    </lineage>
</organism>
<name>A0A1G1Y0L6_9BACT</name>
<accession>A0A1G1Y0L6</accession>
<dbReference type="STRING" id="1797532.A2729_05415"/>
<dbReference type="AlphaFoldDB" id="A0A1G1Y0L6"/>
<evidence type="ECO:0000313" key="3">
    <source>
        <dbReference type="Proteomes" id="UP000178930"/>
    </source>
</evidence>
<keyword evidence="1" id="KW-0472">Membrane</keyword>